<dbReference type="Proteomes" id="UP001629059">
    <property type="component" value="Unassembled WGS sequence"/>
</dbReference>
<keyword evidence="2" id="KW-0732">Signal</keyword>
<evidence type="ECO:0000313" key="5">
    <source>
        <dbReference type="Proteomes" id="UP001629059"/>
    </source>
</evidence>
<protein>
    <submittedName>
        <fullName evidence="4">SprB repeat-containing protein</fullName>
    </submittedName>
</protein>
<dbReference type="Pfam" id="PF13573">
    <property type="entry name" value="SprB"/>
    <property type="match status" value="12"/>
</dbReference>
<keyword evidence="5" id="KW-1185">Reference proteome</keyword>
<name>A0ABW8YHU6_9FLAO</name>
<sequence>MKKLLLLLGLMSCVHSFGQCPGDTQAPYSGIASGSTSISQRGRTSTYTNVNLNGTGTNEAFVTPGATVTFSYDYSMVYNTGGACPTCPTQHFVGMNNVFTNCHEEGTGNISISFTAPTAEGSYYITQSSDWAAGCYAFNSFDPNNSYAAVAVLHVGVPTLIPPADVVVNSTTAACTTVVNGIRIVAIDDCPDPVTVTYDITGATTGTGTGDASGTTFNAGVSTVTYTATDSSLNSSTATFTVTVTGTTATIGSQTNVSCNGNADGTATIDVTGGITPYTYLWSDGQTTATATGLAAADYTVTVADAVGCTTTVDVTITEPNPLAITPSQVNILCNGDNTGEATVTVTGGTGVYTYDWSDGQAGATATGLTAGSYSVDVTDESGCTLSESFTITELPALTATATGVDIVCNGDASGSASVAVTGGTAPYTYLWSTTETTATISNLTAGNYTVDIEDANGCTTNASVTINESPALVLNETHTDVQCNGNNTGVASVIVTGGATPYTYLWDNGEESATITNLLAGTYTVEVKDNNNCTKSLTIEIQEPDALESTPSQVDILCNGDNTGAASLTITGGVGPYSYLWDTGEITDNIANLVAGNYSVIVTDANGCTLTQLYTIEEPDPLSVNPTQQNILCNGNATGSATATVSGGTSPYNYLWSNGEATATISGLTSGNYSVGITDANGCTISQSFFISQPNALTATTAKSDIACNGDDTGVASITVSGGVAPYTYEWSNGEDTAAITGLTAGIYTVEVTDTNGCTLTRSFDIQQPDPLFATTTQIDVLCNGAATGEATITVTGGIPPYSYLWDNGQATPTATGLTAGAHSVFVNDANGCTLTQSIFIEQPDPLVVTPNTTKSDVLCNGGTSGNATIVVEGGVAPYTYLWSDGQETLTAVGLAANIYTVEVTDANGCILNYEFDIQEPAALTSTPSQTNIICNGNATGAASVVINGGVAPYTYEWNTGATTDAISGLTAGTYYVTVTDDNGCILIQNFNINEPPALAVGPATAQTDILCNGAANGSATIDVTGGTTPYSYLWSDGQTTPTATGLTAGTYDVLVTDFNNCTLSYEFVIDQPDALLLTASQTDVLCNGNNTGEATVIVEGGVTPYSYDWSNGEITSTITGLTAGTYTVDITDANGCSLTQEFIIDEP</sequence>
<dbReference type="Pfam" id="PF02494">
    <property type="entry name" value="HYR"/>
    <property type="match status" value="1"/>
</dbReference>
<accession>A0ABW8YHU6</accession>
<proteinExistence type="predicted"/>
<comment type="caution">
    <text evidence="4">The sequence shown here is derived from an EMBL/GenBank/DDBJ whole genome shotgun (WGS) entry which is preliminary data.</text>
</comment>
<evidence type="ECO:0000256" key="2">
    <source>
        <dbReference type="SAM" id="SignalP"/>
    </source>
</evidence>
<dbReference type="InterPro" id="IPR025667">
    <property type="entry name" value="SprB_repeat"/>
</dbReference>
<feature type="domain" description="HYR" evidence="3">
    <location>
        <begin position="158"/>
        <end position="246"/>
    </location>
</feature>
<feature type="signal peptide" evidence="2">
    <location>
        <begin position="1"/>
        <end position="18"/>
    </location>
</feature>
<dbReference type="RefSeq" id="WP_408076201.1">
    <property type="nucleotide sequence ID" value="NZ_JBELQB010000018.1"/>
</dbReference>
<dbReference type="Gene3D" id="2.60.40.740">
    <property type="match status" value="10"/>
</dbReference>
<dbReference type="InterPro" id="IPR003410">
    <property type="entry name" value="HYR_dom"/>
</dbReference>
<dbReference type="EMBL" id="JBELQB010000018">
    <property type="protein sequence ID" value="MFL9839252.1"/>
    <property type="molecule type" value="Genomic_DNA"/>
</dbReference>
<organism evidence="4 5">
    <name type="scientific">Flavobacterium rhizophilum</name>
    <dbReference type="NCBI Taxonomy" id="3163296"/>
    <lineage>
        <taxon>Bacteria</taxon>
        <taxon>Pseudomonadati</taxon>
        <taxon>Bacteroidota</taxon>
        <taxon>Flavobacteriia</taxon>
        <taxon>Flavobacteriales</taxon>
        <taxon>Flavobacteriaceae</taxon>
        <taxon>Flavobacterium</taxon>
    </lineage>
</organism>
<evidence type="ECO:0000256" key="1">
    <source>
        <dbReference type="ARBA" id="ARBA00022737"/>
    </source>
</evidence>
<reference evidence="4 5" key="1">
    <citation type="submission" date="2024-06" db="EMBL/GenBank/DDBJ databases">
        <authorList>
            <person name="Kaempfer P."/>
            <person name="Viver T."/>
        </authorList>
    </citation>
    <scope>NUCLEOTIDE SEQUENCE [LARGE SCALE GENOMIC DNA]</scope>
    <source>
        <strain evidence="4 5">ST-75</strain>
    </source>
</reference>
<feature type="non-terminal residue" evidence="4">
    <location>
        <position position="1149"/>
    </location>
</feature>
<keyword evidence="1" id="KW-0677">Repeat</keyword>
<dbReference type="PROSITE" id="PS50825">
    <property type="entry name" value="HYR"/>
    <property type="match status" value="1"/>
</dbReference>
<evidence type="ECO:0000259" key="3">
    <source>
        <dbReference type="PROSITE" id="PS50825"/>
    </source>
</evidence>
<feature type="chain" id="PRO_5045420783" evidence="2">
    <location>
        <begin position="19"/>
        <end position="1149"/>
    </location>
</feature>
<evidence type="ECO:0000313" key="4">
    <source>
        <dbReference type="EMBL" id="MFL9839252.1"/>
    </source>
</evidence>
<gene>
    <name evidence="4" type="ORF">ABS768_17225</name>
</gene>